<dbReference type="RefSeq" id="WP_377049720.1">
    <property type="nucleotide sequence ID" value="NZ_JBHLVZ010000010.1"/>
</dbReference>
<accession>A0ABV6IS67</accession>
<dbReference type="SUPFAM" id="SSF81273">
    <property type="entry name" value="H-NS histone-like proteins"/>
    <property type="match status" value="1"/>
</dbReference>
<dbReference type="Gene3D" id="4.10.430.10">
    <property type="entry name" value="Histone-like protein H-NS, C-terminal domain"/>
    <property type="match status" value="1"/>
</dbReference>
<sequence>MADSGEAASKRKSAFDLDSMSAQELTALIEAAEAKRAEKQDEARAALIEEFRGKAAQLGLELNSLIPGAGAGAPSSSPARRTRRDAGGSVAVRFRGPNGETWSGRGRMPRWLSAMEAEGRKREEFRL</sequence>
<feature type="domain" description="DNA-binding protein H-NS-like C-terminal" evidence="3">
    <location>
        <begin position="78"/>
        <end position="127"/>
    </location>
</feature>
<evidence type="ECO:0000313" key="5">
    <source>
        <dbReference type="Proteomes" id="UP001589789"/>
    </source>
</evidence>
<dbReference type="InterPro" id="IPR037150">
    <property type="entry name" value="H-NS_C_dom_sf"/>
</dbReference>
<reference evidence="4 5" key="1">
    <citation type="submission" date="2024-09" db="EMBL/GenBank/DDBJ databases">
        <authorList>
            <person name="Sun Q."/>
            <person name="Mori K."/>
        </authorList>
    </citation>
    <scope>NUCLEOTIDE SEQUENCE [LARGE SCALE GENOMIC DNA]</scope>
    <source>
        <strain evidence="4 5">CCM 7468</strain>
    </source>
</reference>
<gene>
    <name evidence="4" type="ORF">ACFFIC_08380</name>
</gene>
<dbReference type="EMBL" id="JBHLVZ010000010">
    <property type="protein sequence ID" value="MFC0385570.1"/>
    <property type="molecule type" value="Genomic_DNA"/>
</dbReference>
<protein>
    <submittedName>
        <fullName evidence="4">H-NS family nucleoid-associated regulatory protein</fullName>
    </submittedName>
</protein>
<proteinExistence type="predicted"/>
<keyword evidence="1" id="KW-0175">Coiled coil</keyword>
<dbReference type="Pfam" id="PF00816">
    <property type="entry name" value="Histone_HNS"/>
    <property type="match status" value="1"/>
</dbReference>
<dbReference type="SMART" id="SM00528">
    <property type="entry name" value="HNS"/>
    <property type="match status" value="1"/>
</dbReference>
<comment type="caution">
    <text evidence="4">The sequence shown here is derived from an EMBL/GenBank/DDBJ whole genome shotgun (WGS) entry which is preliminary data.</text>
</comment>
<dbReference type="Proteomes" id="UP001589789">
    <property type="component" value="Unassembled WGS sequence"/>
</dbReference>
<evidence type="ECO:0000259" key="3">
    <source>
        <dbReference type="SMART" id="SM00528"/>
    </source>
</evidence>
<dbReference type="InterPro" id="IPR027444">
    <property type="entry name" value="H-NS_C_dom"/>
</dbReference>
<name>A0ABV6IS67_9PROT</name>
<evidence type="ECO:0000256" key="1">
    <source>
        <dbReference type="SAM" id="Coils"/>
    </source>
</evidence>
<feature type="region of interest" description="Disordered" evidence="2">
    <location>
        <begin position="66"/>
        <end position="106"/>
    </location>
</feature>
<evidence type="ECO:0000256" key="2">
    <source>
        <dbReference type="SAM" id="MobiDB-lite"/>
    </source>
</evidence>
<organism evidence="4 5">
    <name type="scientific">Muricoccus vinaceus</name>
    <dbReference type="NCBI Taxonomy" id="424704"/>
    <lineage>
        <taxon>Bacteria</taxon>
        <taxon>Pseudomonadati</taxon>
        <taxon>Pseudomonadota</taxon>
        <taxon>Alphaproteobacteria</taxon>
        <taxon>Acetobacterales</taxon>
        <taxon>Roseomonadaceae</taxon>
        <taxon>Muricoccus</taxon>
    </lineage>
</organism>
<keyword evidence="5" id="KW-1185">Reference proteome</keyword>
<feature type="coiled-coil region" evidence="1">
    <location>
        <begin position="22"/>
        <end position="49"/>
    </location>
</feature>
<evidence type="ECO:0000313" key="4">
    <source>
        <dbReference type="EMBL" id="MFC0385570.1"/>
    </source>
</evidence>